<accession>A0ABT7QSE1</accession>
<keyword evidence="1" id="KW-0812">Transmembrane</keyword>
<feature type="signal peptide" evidence="2">
    <location>
        <begin position="1"/>
        <end position="20"/>
    </location>
</feature>
<name>A0ABT7QSE1_9BACT</name>
<protein>
    <submittedName>
        <fullName evidence="3">DUF2167 domain-containing protein</fullName>
    </submittedName>
</protein>
<keyword evidence="2" id="KW-0732">Signal</keyword>
<evidence type="ECO:0000313" key="3">
    <source>
        <dbReference type="EMBL" id="MDM5263834.1"/>
    </source>
</evidence>
<reference evidence="3" key="1">
    <citation type="submission" date="2023-01" db="EMBL/GenBank/DDBJ databases">
        <title>Sulfurovum sp. XTW-4 genome assembly.</title>
        <authorList>
            <person name="Wang J."/>
        </authorList>
    </citation>
    <scope>NUCLEOTIDE SEQUENCE</scope>
    <source>
        <strain evidence="3">XTW-4</strain>
    </source>
</reference>
<dbReference type="RefSeq" id="WP_289401794.1">
    <property type="nucleotide sequence ID" value="NZ_JAQIBC010000003.1"/>
</dbReference>
<feature type="chain" id="PRO_5046076818" evidence="2">
    <location>
        <begin position="21"/>
        <end position="321"/>
    </location>
</feature>
<evidence type="ECO:0000256" key="1">
    <source>
        <dbReference type="SAM" id="Phobius"/>
    </source>
</evidence>
<sequence>MKYFGVIFTFIMLFSNQLMAENETNLTAEQEQEQYITEANKILDSLNPQQGEIKLPNGVATLQVPENFYYLSPEDTETVLVKIWGNPPGGEKTLGMIFPTGVTPYDNTAWGVTVEYVEDGYVSDEDADKINYDELLSDMKESTANASQERIKQGYDAISLIGWAAKPYYDEKTHKLHWAKEIKFGSQEINTLNYNIRVLGRKGVLVLNFIAGMDQLDMINSKIDTVLKIADFNEGSRYADFNPDIDTVAAYGIGALVAGKVAAKVGILATILLFLKKLWIFLLIGAGAFVKKLFSRKKNDEIIEETVVNENIDKDDTEIKQ</sequence>
<organism evidence="3 4">
    <name type="scientific">Sulfurovum xiamenensis</name>
    <dbReference type="NCBI Taxonomy" id="3019066"/>
    <lineage>
        <taxon>Bacteria</taxon>
        <taxon>Pseudomonadati</taxon>
        <taxon>Campylobacterota</taxon>
        <taxon>Epsilonproteobacteria</taxon>
        <taxon>Campylobacterales</taxon>
        <taxon>Sulfurovaceae</taxon>
        <taxon>Sulfurovum</taxon>
    </lineage>
</organism>
<dbReference type="EMBL" id="JAQIBC010000003">
    <property type="protein sequence ID" value="MDM5263834.1"/>
    <property type="molecule type" value="Genomic_DNA"/>
</dbReference>
<proteinExistence type="predicted"/>
<evidence type="ECO:0000256" key="2">
    <source>
        <dbReference type="SAM" id="SignalP"/>
    </source>
</evidence>
<gene>
    <name evidence="3" type="ORF">PF327_06450</name>
</gene>
<comment type="caution">
    <text evidence="3">The sequence shown here is derived from an EMBL/GenBank/DDBJ whole genome shotgun (WGS) entry which is preliminary data.</text>
</comment>
<dbReference type="InterPro" id="IPR018682">
    <property type="entry name" value="DUF2167_membr"/>
</dbReference>
<dbReference type="Proteomes" id="UP001169066">
    <property type="component" value="Unassembled WGS sequence"/>
</dbReference>
<keyword evidence="4" id="KW-1185">Reference proteome</keyword>
<feature type="transmembrane region" description="Helical" evidence="1">
    <location>
        <begin position="265"/>
        <end position="290"/>
    </location>
</feature>
<dbReference type="Pfam" id="PF09935">
    <property type="entry name" value="DUF2167"/>
    <property type="match status" value="1"/>
</dbReference>
<keyword evidence="1" id="KW-0472">Membrane</keyword>
<evidence type="ECO:0000313" key="4">
    <source>
        <dbReference type="Proteomes" id="UP001169066"/>
    </source>
</evidence>
<keyword evidence="1" id="KW-1133">Transmembrane helix</keyword>